<comment type="caution">
    <text evidence="2">The sequence shown here is derived from an EMBL/GenBank/DDBJ whole genome shotgun (WGS) entry which is preliminary data.</text>
</comment>
<keyword evidence="1" id="KW-1133">Transmembrane helix</keyword>
<keyword evidence="1" id="KW-0812">Transmembrane</keyword>
<accession>A0A388MF02</accession>
<feature type="transmembrane region" description="Helical" evidence="1">
    <location>
        <begin position="107"/>
        <end position="133"/>
    </location>
</feature>
<feature type="transmembrane region" description="Helical" evidence="1">
    <location>
        <begin position="12"/>
        <end position="39"/>
    </location>
</feature>
<protein>
    <submittedName>
        <fullName evidence="2">Uncharacterized protein</fullName>
    </submittedName>
</protein>
<sequence>MVGGIVPAGPAAVLAVAVVNAVALHGLARVVAVPAFALVAGVVQRALSGLAVATSVAVASAGALGEFEALEPGRAPLLSAAVAVALALAAAADVVVVAAVHVHSAAAAVALAAAAAAVVVVDAAALGCAAVGMSAPASGSPVAVAVFHVVFGVVAGSSVVVLAAVVVVVALLKTVTVLAVVAAAAASRSQVANLWSLRVLGPVVEIVGTLAPGGVQVAAPWSQWVPCPAMIVEQHGRRRAPLLVGRPSQAGSASRGEGFVAFGGLVYPPLSQLYFLQVGAADSREVQIPLVGVGVGGPGQGSGCVAQLQPLLRLTSCIWQQC</sequence>
<feature type="transmembrane region" description="Helical" evidence="1">
    <location>
        <begin position="145"/>
        <end position="172"/>
    </location>
</feature>
<dbReference type="Proteomes" id="UP000265515">
    <property type="component" value="Unassembled WGS sequence"/>
</dbReference>
<gene>
    <name evidence="2" type="ORF">CBR_g58494</name>
</gene>
<feature type="transmembrane region" description="Helical" evidence="1">
    <location>
        <begin position="46"/>
        <end position="65"/>
    </location>
</feature>
<dbReference type="AlphaFoldDB" id="A0A388MF02"/>
<dbReference type="EMBL" id="BFEA01001217">
    <property type="protein sequence ID" value="GBG93059.1"/>
    <property type="molecule type" value="Genomic_DNA"/>
</dbReference>
<dbReference type="Gramene" id="GBG93059">
    <property type="protein sequence ID" value="GBG93059"/>
    <property type="gene ID" value="CBR_g58494"/>
</dbReference>
<evidence type="ECO:0000313" key="3">
    <source>
        <dbReference type="Proteomes" id="UP000265515"/>
    </source>
</evidence>
<feature type="transmembrane region" description="Helical" evidence="1">
    <location>
        <begin position="77"/>
        <end position="100"/>
    </location>
</feature>
<reference evidence="2 3" key="1">
    <citation type="journal article" date="2018" name="Cell">
        <title>The Chara Genome: Secondary Complexity and Implications for Plant Terrestrialization.</title>
        <authorList>
            <person name="Nishiyama T."/>
            <person name="Sakayama H."/>
            <person name="Vries J.D."/>
            <person name="Buschmann H."/>
            <person name="Saint-Marcoux D."/>
            <person name="Ullrich K.K."/>
            <person name="Haas F.B."/>
            <person name="Vanderstraeten L."/>
            <person name="Becker D."/>
            <person name="Lang D."/>
            <person name="Vosolsobe S."/>
            <person name="Rombauts S."/>
            <person name="Wilhelmsson P.K.I."/>
            <person name="Janitza P."/>
            <person name="Kern R."/>
            <person name="Heyl A."/>
            <person name="Rumpler F."/>
            <person name="Villalobos L.I.A.C."/>
            <person name="Clay J.M."/>
            <person name="Skokan R."/>
            <person name="Toyoda A."/>
            <person name="Suzuki Y."/>
            <person name="Kagoshima H."/>
            <person name="Schijlen E."/>
            <person name="Tajeshwar N."/>
            <person name="Catarino B."/>
            <person name="Hetherington A.J."/>
            <person name="Saltykova A."/>
            <person name="Bonnot C."/>
            <person name="Breuninger H."/>
            <person name="Symeonidi A."/>
            <person name="Radhakrishnan G.V."/>
            <person name="Van Nieuwerburgh F."/>
            <person name="Deforce D."/>
            <person name="Chang C."/>
            <person name="Karol K.G."/>
            <person name="Hedrich R."/>
            <person name="Ulvskov P."/>
            <person name="Glockner G."/>
            <person name="Delwiche C.F."/>
            <person name="Petrasek J."/>
            <person name="Van de Peer Y."/>
            <person name="Friml J."/>
            <person name="Beilby M."/>
            <person name="Dolan L."/>
            <person name="Kohara Y."/>
            <person name="Sugano S."/>
            <person name="Fujiyama A."/>
            <person name="Delaux P.-M."/>
            <person name="Quint M."/>
            <person name="TheiBen G."/>
            <person name="Hagemann M."/>
            <person name="Harholt J."/>
            <person name="Dunand C."/>
            <person name="Zachgo S."/>
            <person name="Langdale J."/>
            <person name="Maumus F."/>
            <person name="Straeten D.V.D."/>
            <person name="Gould S.B."/>
            <person name="Rensing S.A."/>
        </authorList>
    </citation>
    <scope>NUCLEOTIDE SEQUENCE [LARGE SCALE GENOMIC DNA]</scope>
    <source>
        <strain evidence="2 3">S276</strain>
    </source>
</reference>
<name>A0A388MF02_CHABU</name>
<evidence type="ECO:0000313" key="2">
    <source>
        <dbReference type="EMBL" id="GBG93059.1"/>
    </source>
</evidence>
<proteinExistence type="predicted"/>
<organism evidence="2 3">
    <name type="scientific">Chara braunii</name>
    <name type="common">Braun's stonewort</name>
    <dbReference type="NCBI Taxonomy" id="69332"/>
    <lineage>
        <taxon>Eukaryota</taxon>
        <taxon>Viridiplantae</taxon>
        <taxon>Streptophyta</taxon>
        <taxon>Charophyceae</taxon>
        <taxon>Charales</taxon>
        <taxon>Characeae</taxon>
        <taxon>Chara</taxon>
    </lineage>
</organism>
<keyword evidence="1" id="KW-0472">Membrane</keyword>
<keyword evidence="3" id="KW-1185">Reference proteome</keyword>
<evidence type="ECO:0000256" key="1">
    <source>
        <dbReference type="SAM" id="Phobius"/>
    </source>
</evidence>